<feature type="region of interest" description="Disordered" evidence="2">
    <location>
        <begin position="486"/>
        <end position="509"/>
    </location>
</feature>
<proteinExistence type="predicted"/>
<sequence length="674" mass="76029">METDPRSRERKSWPPDLISEVLRDIEDNNLSTSAAAKKYGIPRSTLVEKRSGKSAIDATNGRPNVMTKEEEETVKKYTEYRNQAGHPIDRTTVLSIATAVHRKYCEANGVEPKFDLNKGPSNNWWLSFKKRQGMLLRKPDPLDRARKDAIDESTINDFFTKYKAVMEKYGLTNAPHRIYNADETGFSLDPQKKKIVTFKSLSGAAPSVRPGSRDHITVLECASADGNAIPPLIIFSKNFPSSAYKLDGPPNALYASTSSGFIEAPVFLNWLKSGFHRFASQERPVLLLADQHSTHITFEVLEFAITHDIIILTFPPHATHILQPLDAKAGPFLAMKTKFTTVIHHLTVAKPNFYVTKTSFPRIYRTVREEALTMAAVRRGFKKTGIFPVNPDELDRRWLKMNELPGATTGATTGEIEENIKARDLLPVELDVLQLAEIAAAQEPPRPDGKRNNKVRSETGRKLLDIEEEMLQLAEAEVAADAAAHQTTAIKKKPPPVKSQSTCPTCGASKAPQENALVASGIVPKYMADILTPIPPSRARNNRRIKPRAIVFDEAYVATLKEEAEAKENEKMRQQELRKVQREEKKRKAEEEKARKRMEREEKKRKREEKNTKSKKNAVQPVASTSTCPDTEEDEGEEAEVTEGEAFPPENRAELEGRKRRRVKKRMDCYDYDF</sequence>
<name>C3YIT1_BRAFL</name>
<feature type="domain" description="HTH psq-type" evidence="3">
    <location>
        <begin position="4"/>
        <end position="56"/>
    </location>
</feature>
<evidence type="ECO:0000256" key="2">
    <source>
        <dbReference type="SAM" id="MobiDB-lite"/>
    </source>
</evidence>
<feature type="region of interest" description="Disordered" evidence="2">
    <location>
        <begin position="439"/>
        <end position="460"/>
    </location>
</feature>
<feature type="compositionally biased region" description="Basic and acidic residues" evidence="2">
    <location>
        <begin position="565"/>
        <end position="612"/>
    </location>
</feature>
<dbReference type="Pfam" id="PF05225">
    <property type="entry name" value="HTH_psq"/>
    <property type="match status" value="1"/>
</dbReference>
<dbReference type="InterPro" id="IPR004875">
    <property type="entry name" value="DDE_SF_endonuclease_dom"/>
</dbReference>
<comment type="subcellular location">
    <subcellularLocation>
        <location evidence="1">Nucleus</location>
    </subcellularLocation>
</comment>
<dbReference type="AlphaFoldDB" id="C3YIT1"/>
<feature type="compositionally biased region" description="Acidic residues" evidence="2">
    <location>
        <begin position="630"/>
        <end position="643"/>
    </location>
</feature>
<keyword evidence="1" id="KW-0539">Nucleus</keyword>
<dbReference type="PANTHER" id="PTHR19303">
    <property type="entry name" value="TRANSPOSON"/>
    <property type="match status" value="1"/>
</dbReference>
<dbReference type="GO" id="GO:0005634">
    <property type="term" value="C:nucleus"/>
    <property type="evidence" value="ECO:0007669"/>
    <property type="project" value="UniProtKB-SubCell"/>
</dbReference>
<keyword evidence="1" id="KW-0238">DNA-binding</keyword>
<evidence type="ECO:0000259" key="3">
    <source>
        <dbReference type="PROSITE" id="PS50960"/>
    </source>
</evidence>
<dbReference type="SUPFAM" id="SSF46689">
    <property type="entry name" value="Homeodomain-like"/>
    <property type="match status" value="1"/>
</dbReference>
<dbReference type="InParanoid" id="C3YIT1"/>
<dbReference type="GO" id="GO:0003677">
    <property type="term" value="F:DNA binding"/>
    <property type="evidence" value="ECO:0007669"/>
    <property type="project" value="UniProtKB-UniRule"/>
</dbReference>
<feature type="DNA-binding region" description="H-T-H motif" evidence="1">
    <location>
        <begin position="32"/>
        <end position="52"/>
    </location>
</feature>
<feature type="compositionally biased region" description="Basic and acidic residues" evidence="2">
    <location>
        <begin position="445"/>
        <end position="460"/>
    </location>
</feature>
<dbReference type="InterPro" id="IPR050863">
    <property type="entry name" value="CenT-Element_Derived"/>
</dbReference>
<dbReference type="InterPro" id="IPR009057">
    <property type="entry name" value="Homeodomain-like_sf"/>
</dbReference>
<evidence type="ECO:0000256" key="1">
    <source>
        <dbReference type="PROSITE-ProRule" id="PRU00320"/>
    </source>
</evidence>
<gene>
    <name evidence="4" type="ORF">BRAFLDRAFT_86625</name>
</gene>
<dbReference type="Gene3D" id="1.10.10.60">
    <property type="entry name" value="Homeodomain-like"/>
    <property type="match status" value="1"/>
</dbReference>
<dbReference type="PANTHER" id="PTHR19303:SF74">
    <property type="entry name" value="POGO TRANSPOSABLE ELEMENT WITH KRAB DOMAIN"/>
    <property type="match status" value="1"/>
</dbReference>
<dbReference type="InterPro" id="IPR007889">
    <property type="entry name" value="HTH_Psq"/>
</dbReference>
<dbReference type="EMBL" id="GG666516">
    <property type="protein sequence ID" value="EEN59805.1"/>
    <property type="molecule type" value="Genomic_DNA"/>
</dbReference>
<evidence type="ECO:0000313" key="4">
    <source>
        <dbReference type="EMBL" id="EEN59805.1"/>
    </source>
</evidence>
<dbReference type="Pfam" id="PF03184">
    <property type="entry name" value="DDE_1"/>
    <property type="match status" value="1"/>
</dbReference>
<protein>
    <recommendedName>
        <fullName evidence="3">HTH psq-type domain-containing protein</fullName>
    </recommendedName>
</protein>
<organism>
    <name type="scientific">Branchiostoma floridae</name>
    <name type="common">Florida lancelet</name>
    <name type="synonym">Amphioxus</name>
    <dbReference type="NCBI Taxonomy" id="7739"/>
    <lineage>
        <taxon>Eukaryota</taxon>
        <taxon>Metazoa</taxon>
        <taxon>Chordata</taxon>
        <taxon>Cephalochordata</taxon>
        <taxon>Leptocardii</taxon>
        <taxon>Amphioxiformes</taxon>
        <taxon>Branchiostomatidae</taxon>
        <taxon>Branchiostoma</taxon>
    </lineage>
</organism>
<feature type="region of interest" description="Disordered" evidence="2">
    <location>
        <begin position="565"/>
        <end position="662"/>
    </location>
</feature>
<dbReference type="eggNOG" id="ENOG502RZRY">
    <property type="taxonomic scope" value="Eukaryota"/>
</dbReference>
<dbReference type="PROSITE" id="PS50960">
    <property type="entry name" value="HTH_PSQ"/>
    <property type="match status" value="1"/>
</dbReference>
<reference evidence="4" key="1">
    <citation type="journal article" date="2008" name="Nature">
        <title>The amphioxus genome and the evolution of the chordate karyotype.</title>
        <authorList>
            <consortium name="US DOE Joint Genome Institute (JGI-PGF)"/>
            <person name="Putnam N.H."/>
            <person name="Butts T."/>
            <person name="Ferrier D.E.K."/>
            <person name="Furlong R.F."/>
            <person name="Hellsten U."/>
            <person name="Kawashima T."/>
            <person name="Robinson-Rechavi M."/>
            <person name="Shoguchi E."/>
            <person name="Terry A."/>
            <person name="Yu J.-K."/>
            <person name="Benito-Gutierrez E.L."/>
            <person name="Dubchak I."/>
            <person name="Garcia-Fernandez J."/>
            <person name="Gibson-Brown J.J."/>
            <person name="Grigoriev I.V."/>
            <person name="Horton A.C."/>
            <person name="de Jong P.J."/>
            <person name="Jurka J."/>
            <person name="Kapitonov V.V."/>
            <person name="Kohara Y."/>
            <person name="Kuroki Y."/>
            <person name="Lindquist E."/>
            <person name="Lucas S."/>
            <person name="Osoegawa K."/>
            <person name="Pennacchio L.A."/>
            <person name="Salamov A.A."/>
            <person name="Satou Y."/>
            <person name="Sauka-Spengler T."/>
            <person name="Schmutz J."/>
            <person name="Shin-I T."/>
            <person name="Toyoda A."/>
            <person name="Bronner-Fraser M."/>
            <person name="Fujiyama A."/>
            <person name="Holland L.Z."/>
            <person name="Holland P.W.H."/>
            <person name="Satoh N."/>
            <person name="Rokhsar D.S."/>
        </authorList>
    </citation>
    <scope>NUCLEOTIDE SEQUENCE [LARGE SCALE GENOMIC DNA]</scope>
    <source>
        <strain evidence="4">S238N-H82</strain>
        <tissue evidence="4">Testes</tissue>
    </source>
</reference>
<accession>C3YIT1</accession>